<dbReference type="Proteomes" id="UP000622552">
    <property type="component" value="Unassembled WGS sequence"/>
</dbReference>
<gene>
    <name evidence="2" type="ORF">IW245_004691</name>
</gene>
<feature type="transmembrane region" description="Helical" evidence="1">
    <location>
        <begin position="12"/>
        <end position="32"/>
    </location>
</feature>
<evidence type="ECO:0000256" key="1">
    <source>
        <dbReference type="SAM" id="Phobius"/>
    </source>
</evidence>
<dbReference type="Pfam" id="PF19870">
    <property type="entry name" value="DUF6343"/>
    <property type="match status" value="1"/>
</dbReference>
<evidence type="ECO:0000313" key="2">
    <source>
        <dbReference type="EMBL" id="MBG6138497.1"/>
    </source>
</evidence>
<keyword evidence="1" id="KW-0812">Transmembrane</keyword>
<keyword evidence="3" id="KW-1185">Reference proteome</keyword>
<proteinExistence type="predicted"/>
<keyword evidence="1" id="KW-1133">Transmembrane helix</keyword>
<protein>
    <submittedName>
        <fullName evidence="2">Uncharacterized protein</fullName>
    </submittedName>
</protein>
<name>A0A8J7KXY5_9ACTN</name>
<comment type="caution">
    <text evidence="2">The sequence shown here is derived from an EMBL/GenBank/DDBJ whole genome shotgun (WGS) entry which is preliminary data.</text>
</comment>
<reference evidence="2" key="1">
    <citation type="submission" date="2020-11" db="EMBL/GenBank/DDBJ databases">
        <title>Sequencing the genomes of 1000 actinobacteria strains.</title>
        <authorList>
            <person name="Klenk H.-P."/>
        </authorList>
    </citation>
    <scope>NUCLEOTIDE SEQUENCE</scope>
    <source>
        <strain evidence="2">DSM 45356</strain>
    </source>
</reference>
<feature type="transmembrane region" description="Helical" evidence="1">
    <location>
        <begin position="38"/>
        <end position="59"/>
    </location>
</feature>
<accession>A0A8J7KXY5</accession>
<organism evidence="2 3">
    <name type="scientific">Longispora fulva</name>
    <dbReference type="NCBI Taxonomy" id="619741"/>
    <lineage>
        <taxon>Bacteria</taxon>
        <taxon>Bacillati</taxon>
        <taxon>Actinomycetota</taxon>
        <taxon>Actinomycetes</taxon>
        <taxon>Micromonosporales</taxon>
        <taxon>Micromonosporaceae</taxon>
        <taxon>Longispora</taxon>
    </lineage>
</organism>
<dbReference type="InterPro" id="IPR045924">
    <property type="entry name" value="DUF6343"/>
</dbReference>
<dbReference type="AlphaFoldDB" id="A0A8J7KXY5"/>
<dbReference type="EMBL" id="JADOUF010000001">
    <property type="protein sequence ID" value="MBG6138497.1"/>
    <property type="molecule type" value="Genomic_DNA"/>
</dbReference>
<sequence length="68" mass="7423">MSGTFQHPRSALRLRAVLAGFGLLFCAVIGTLAWRAGLAWLAVPLFVLAGVAAVDLVVIRHHHTHPRW</sequence>
<keyword evidence="1" id="KW-0472">Membrane</keyword>
<dbReference type="RefSeq" id="WP_197008952.1">
    <property type="nucleotide sequence ID" value="NZ_BONS01000025.1"/>
</dbReference>
<evidence type="ECO:0000313" key="3">
    <source>
        <dbReference type="Proteomes" id="UP000622552"/>
    </source>
</evidence>